<keyword evidence="4" id="KW-1185">Reference proteome</keyword>
<feature type="compositionally biased region" description="Low complexity" evidence="1">
    <location>
        <begin position="139"/>
        <end position="153"/>
    </location>
</feature>
<evidence type="ECO:0000256" key="1">
    <source>
        <dbReference type="SAM" id="MobiDB-lite"/>
    </source>
</evidence>
<reference evidence="3 4" key="1">
    <citation type="journal article" date="2012" name="Appl. Environ. Microbiol.">
        <title>Short-read sequencing for genomic analysis of the brown rot fungus Fibroporia radiculosa.</title>
        <authorList>
            <person name="Tang J.D."/>
            <person name="Perkins A.D."/>
            <person name="Sonstegard T.S."/>
            <person name="Schroeder S.G."/>
            <person name="Burgess S.C."/>
            <person name="Diehl S.V."/>
        </authorList>
    </citation>
    <scope>NUCLEOTIDE SEQUENCE [LARGE SCALE GENOMIC DNA]</scope>
    <source>
        <strain evidence="3 4">TFFH 294</strain>
    </source>
</reference>
<dbReference type="EMBL" id="HE796965">
    <property type="protein sequence ID" value="CCM00110.1"/>
    <property type="molecule type" value="Genomic_DNA"/>
</dbReference>
<dbReference type="GeneID" id="24095021"/>
<feature type="region of interest" description="Disordered" evidence="1">
    <location>
        <begin position="116"/>
        <end position="159"/>
    </location>
</feature>
<dbReference type="RefSeq" id="XP_012179393.1">
    <property type="nucleotide sequence ID" value="XM_012324003.1"/>
</dbReference>
<sequence>MFPTLISVALLTSLAIKGARADFNVTTPTLVQCQPATLTWSGNYIAPVNVIIVPSDDECGDELADLGDFNASSATWTVNIPAGQSVTFSLQDAKGDEAWSAPITIQGSSADSCLNSTSAANSTSGLPTSASGGANTTGSAEAPESPVASPPVVNDAPATTSNAAVPVGAANTGDNPTSAGFTIHQLSIPVMIFSMLAAFTLF</sequence>
<dbReference type="Proteomes" id="UP000006352">
    <property type="component" value="Unassembled WGS sequence"/>
</dbReference>
<evidence type="ECO:0000313" key="3">
    <source>
        <dbReference type="EMBL" id="CCM00110.1"/>
    </source>
</evidence>
<feature type="signal peptide" evidence="2">
    <location>
        <begin position="1"/>
        <end position="21"/>
    </location>
</feature>
<dbReference type="HOGENOM" id="CLU_063099_3_0_1"/>
<protein>
    <submittedName>
        <fullName evidence="3">Uncharacterized protein</fullName>
    </submittedName>
</protein>
<accession>J4GMI0</accession>
<dbReference type="PANTHER" id="PTHR37487:SF3">
    <property type="entry name" value="CLEAVAGE_POLYADENYLATION SPECIFICITY FACTOR A SUBUNIT N-TERMINAL DOMAIN-CONTAINING PROTEIN"/>
    <property type="match status" value="1"/>
</dbReference>
<evidence type="ECO:0000313" key="4">
    <source>
        <dbReference type="Proteomes" id="UP000006352"/>
    </source>
</evidence>
<feature type="chain" id="PRO_5003778977" evidence="2">
    <location>
        <begin position="22"/>
        <end position="202"/>
    </location>
</feature>
<name>J4GMI0_9APHY</name>
<dbReference type="InParanoid" id="J4GMI0"/>
<proteinExistence type="predicted"/>
<organism evidence="3 4">
    <name type="scientific">Fibroporia radiculosa</name>
    <dbReference type="NCBI Taxonomy" id="599839"/>
    <lineage>
        <taxon>Eukaryota</taxon>
        <taxon>Fungi</taxon>
        <taxon>Dikarya</taxon>
        <taxon>Basidiomycota</taxon>
        <taxon>Agaricomycotina</taxon>
        <taxon>Agaricomycetes</taxon>
        <taxon>Polyporales</taxon>
        <taxon>Fibroporiaceae</taxon>
        <taxon>Fibroporia</taxon>
    </lineage>
</organism>
<keyword evidence="2" id="KW-0732">Signal</keyword>
<feature type="compositionally biased region" description="Polar residues" evidence="1">
    <location>
        <begin position="116"/>
        <end position="138"/>
    </location>
</feature>
<dbReference type="PANTHER" id="PTHR37487">
    <property type="entry name" value="CHROMOSOME 1, WHOLE GENOME SHOTGUN SEQUENCE"/>
    <property type="match status" value="1"/>
</dbReference>
<dbReference type="OrthoDB" id="3259746at2759"/>
<gene>
    <name evidence="3" type="ORF">FIBRA_02137</name>
</gene>
<dbReference type="AlphaFoldDB" id="J4GMI0"/>
<evidence type="ECO:0000256" key="2">
    <source>
        <dbReference type="SAM" id="SignalP"/>
    </source>
</evidence>